<comment type="similarity">
    <text evidence="1">Belongs to the peptidase M10A family.</text>
</comment>
<keyword evidence="11" id="KW-1015">Disulfide bond</keyword>
<dbReference type="CDD" id="cd00094">
    <property type="entry name" value="HX"/>
    <property type="match status" value="1"/>
</dbReference>
<evidence type="ECO:0000256" key="11">
    <source>
        <dbReference type="ARBA" id="ARBA00023157"/>
    </source>
</evidence>
<feature type="binding site" evidence="14">
    <location>
        <position position="167"/>
    </location>
    <ligand>
        <name>Zn(2+)</name>
        <dbReference type="ChEBI" id="CHEBI:29105"/>
        <label>2</label>
        <note>catalytic</note>
    </ligand>
</feature>
<feature type="binding site" evidence="14">
    <location>
        <position position="127"/>
    </location>
    <ligand>
        <name>Ca(2+)</name>
        <dbReference type="ChEBI" id="CHEBI:29108"/>
        <label>3</label>
    </ligand>
</feature>
<feature type="binding site" evidence="13">
    <location>
        <position position="159"/>
    </location>
    <ligand>
        <name>Zn(2+)</name>
        <dbReference type="ChEBI" id="CHEBI:29105"/>
        <label>2</label>
        <note>catalytic</note>
    </ligand>
</feature>
<dbReference type="InterPro" id="IPR033739">
    <property type="entry name" value="M10A_MMP"/>
</dbReference>
<dbReference type="WBParaSite" id="ACRNAN_scaffold13991.g29126.t1">
    <property type="protein sequence ID" value="ACRNAN_scaffold13991.g29126.t1"/>
    <property type="gene ID" value="ACRNAN_scaffold13991.g29126"/>
</dbReference>
<evidence type="ECO:0000256" key="12">
    <source>
        <dbReference type="PIRSR" id="PIRSR001191-1"/>
    </source>
</evidence>
<feature type="binding site" evidence="14">
    <location>
        <position position="123"/>
    </location>
    <ligand>
        <name>Ca(2+)</name>
        <dbReference type="ChEBI" id="CHEBI:29108"/>
        <label>2</label>
    </ligand>
</feature>
<feature type="binding site" evidence="14">
    <location>
        <position position="107"/>
    </location>
    <ligand>
        <name>Ca(2+)</name>
        <dbReference type="ChEBI" id="CHEBI:29108"/>
        <label>3</label>
    </ligand>
</feature>
<dbReference type="PROSITE" id="PS00024">
    <property type="entry name" value="HEMOPEXIN"/>
    <property type="match status" value="1"/>
</dbReference>
<feature type="repeat" description="Hemopexin" evidence="16">
    <location>
        <begin position="253"/>
        <end position="299"/>
    </location>
</feature>
<dbReference type="GO" id="GO:0030198">
    <property type="term" value="P:extracellular matrix organization"/>
    <property type="evidence" value="ECO:0007669"/>
    <property type="project" value="TreeGrafter"/>
</dbReference>
<evidence type="ECO:0000256" key="4">
    <source>
        <dbReference type="ARBA" id="ARBA00022729"/>
    </source>
</evidence>
<dbReference type="InterPro" id="IPR018486">
    <property type="entry name" value="Hemopexin_CS"/>
</dbReference>
<evidence type="ECO:0000256" key="16">
    <source>
        <dbReference type="PROSITE-ProRule" id="PRU01011"/>
    </source>
</evidence>
<evidence type="ECO:0000256" key="14">
    <source>
        <dbReference type="PIRSR" id="PIRSR621190-2"/>
    </source>
</evidence>
<comment type="cofactor">
    <cofactor evidence="14">
        <name>Ca(2+)</name>
        <dbReference type="ChEBI" id="CHEBI:29108"/>
    </cofactor>
    <text evidence="14">Can bind about 5 Ca(2+) ions per subunit.</text>
</comment>
<evidence type="ECO:0000256" key="5">
    <source>
        <dbReference type="ARBA" id="ARBA00022737"/>
    </source>
</evidence>
<feature type="binding site" evidence="14">
    <location>
        <position position="125"/>
    </location>
    <ligand>
        <name>Zn(2+)</name>
        <dbReference type="ChEBI" id="CHEBI:29105"/>
        <label>1</label>
    </ligand>
</feature>
<dbReference type="PRINTS" id="PR00138">
    <property type="entry name" value="MATRIXIN"/>
</dbReference>
<organism evidence="18 19">
    <name type="scientific">Acrobeloides nanus</name>
    <dbReference type="NCBI Taxonomy" id="290746"/>
    <lineage>
        <taxon>Eukaryota</taxon>
        <taxon>Metazoa</taxon>
        <taxon>Ecdysozoa</taxon>
        <taxon>Nematoda</taxon>
        <taxon>Chromadorea</taxon>
        <taxon>Rhabditida</taxon>
        <taxon>Tylenchina</taxon>
        <taxon>Cephalobomorpha</taxon>
        <taxon>Cephaloboidea</taxon>
        <taxon>Cephalobidae</taxon>
        <taxon>Acrobeloides</taxon>
    </lineage>
</organism>
<feature type="binding site" evidence="13">
    <location>
        <position position="149"/>
    </location>
    <ligand>
        <name>Zn(2+)</name>
        <dbReference type="ChEBI" id="CHEBI:29105"/>
        <label>2</label>
        <note>catalytic</note>
    </ligand>
</feature>
<dbReference type="GO" id="GO:0006508">
    <property type="term" value="P:proteolysis"/>
    <property type="evidence" value="ECO:0007669"/>
    <property type="project" value="UniProtKB-KW"/>
</dbReference>
<dbReference type="Gene3D" id="2.110.10.10">
    <property type="entry name" value="Hemopexin-like domain"/>
    <property type="match status" value="1"/>
</dbReference>
<evidence type="ECO:0000256" key="7">
    <source>
        <dbReference type="ARBA" id="ARBA00022833"/>
    </source>
</evidence>
<dbReference type="Pfam" id="PF00413">
    <property type="entry name" value="Peptidase_M10"/>
    <property type="match status" value="1"/>
</dbReference>
<feature type="repeat" description="Hemopexin" evidence="16">
    <location>
        <begin position="350"/>
        <end position="396"/>
    </location>
</feature>
<dbReference type="CDD" id="cd04278">
    <property type="entry name" value="ZnMc_MMP"/>
    <property type="match status" value="1"/>
</dbReference>
<evidence type="ECO:0000259" key="17">
    <source>
        <dbReference type="SMART" id="SM00235"/>
    </source>
</evidence>
<keyword evidence="10" id="KW-0865">Zymogen</keyword>
<evidence type="ECO:0000256" key="9">
    <source>
        <dbReference type="ARBA" id="ARBA00023049"/>
    </source>
</evidence>
<feature type="binding site" evidence="14">
    <location>
        <position position="99"/>
    </location>
    <ligand>
        <name>Zn(2+)</name>
        <dbReference type="ChEBI" id="CHEBI:29105"/>
        <label>1</label>
    </ligand>
</feature>
<dbReference type="GO" id="GO:0004222">
    <property type="term" value="F:metalloendopeptidase activity"/>
    <property type="evidence" value="ECO:0007669"/>
    <property type="project" value="InterPro"/>
</dbReference>
<dbReference type="PANTHER" id="PTHR10201">
    <property type="entry name" value="MATRIX METALLOPROTEINASE"/>
    <property type="match status" value="1"/>
</dbReference>
<feature type="binding site" evidence="14">
    <location>
        <position position="106"/>
    </location>
    <ligand>
        <name>Ca(2+)</name>
        <dbReference type="ChEBI" id="CHEBI:29108"/>
        <label>3</label>
    </ligand>
</feature>
<dbReference type="GO" id="GO:0008270">
    <property type="term" value="F:zinc ion binding"/>
    <property type="evidence" value="ECO:0007669"/>
    <property type="project" value="InterPro"/>
</dbReference>
<dbReference type="GO" id="GO:0031012">
    <property type="term" value="C:extracellular matrix"/>
    <property type="evidence" value="ECO:0007669"/>
    <property type="project" value="InterPro"/>
</dbReference>
<dbReference type="InterPro" id="IPR036375">
    <property type="entry name" value="Hemopexin-like_dom_sf"/>
</dbReference>
<feature type="repeat" description="Hemopexin" evidence="16">
    <location>
        <begin position="207"/>
        <end position="252"/>
    </location>
</feature>
<keyword evidence="2" id="KW-0645">Protease</keyword>
<sequence>MMHIFGKLAQRRGDEDDMLSKARIGVCLRLAIGSKSLGTHCHIVLCAKIKKSGNSLPHRVVRKVIRKAFKVWEDRSPLRFVYKPKGDVNIEILFAKGAHGDGEPFDGRGRILAHAFFPRFGGDVHFDDDEDWSPNKRGDGLDLYAVSVHEIGHALGLKHSQNPNAIMAPFYQTYTGETIWLHDDDILALKHIYGYSSASSFYDICSNMRIDAATTLNNGSSYVFSGEYFYEYKRRGFDAKNPLRISDYWKGIEGNLDAVLTDADGDSYFFKNDIYWLTDSNGRLYNGYPKRISVGLSDMPKDIDAGFVWKRDDRAYFFKGDKFWQYSTDGMPRGFPRPLASIFKFVKKVPRKIDAALTINHETFLFAGDEFYKLMETKLFAASGFPKKIATYWFNCPDRR</sequence>
<feature type="active site" evidence="12">
    <location>
        <position position="150"/>
    </location>
</feature>
<feature type="binding site" evidence="14">
    <location>
        <position position="114"/>
    </location>
    <ligand>
        <name>Zn(2+)</name>
        <dbReference type="ChEBI" id="CHEBI:29105"/>
        <label>1</label>
    </ligand>
</feature>
<feature type="binding site" evidence="14">
    <location>
        <position position="128"/>
    </location>
    <ligand>
        <name>Ca(2+)</name>
        <dbReference type="ChEBI" id="CHEBI:29108"/>
        <label>1</label>
    </ligand>
</feature>
<dbReference type="AlphaFoldDB" id="A0A914CSC2"/>
<dbReference type="SUPFAM" id="SSF55486">
    <property type="entry name" value="Metalloproteases ('zincins'), catalytic domain"/>
    <property type="match status" value="1"/>
</dbReference>
<feature type="repeat" description="Hemopexin" evidence="16">
    <location>
        <begin position="300"/>
        <end position="346"/>
    </location>
</feature>
<feature type="binding site" evidence="13">
    <location>
        <position position="153"/>
    </location>
    <ligand>
        <name>Zn(2+)</name>
        <dbReference type="ChEBI" id="CHEBI:29105"/>
        <label>2</label>
        <note>catalytic</note>
    </ligand>
</feature>
<dbReference type="InterPro" id="IPR000585">
    <property type="entry name" value="Hemopexin-like_dom"/>
</dbReference>
<comment type="cofactor">
    <cofactor evidence="14">
        <name>Zn(2+)</name>
        <dbReference type="ChEBI" id="CHEBI:29105"/>
    </cofactor>
    <text evidence="14">Binds 2 Zn(2+) ions per subunit.</text>
</comment>
<proteinExistence type="inferred from homology"/>
<dbReference type="InterPro" id="IPR024079">
    <property type="entry name" value="MetalloPept_cat_dom_sf"/>
</dbReference>
<dbReference type="Proteomes" id="UP000887540">
    <property type="component" value="Unplaced"/>
</dbReference>
<feature type="binding site" evidence="14">
    <location>
        <position position="121"/>
    </location>
    <ligand>
        <name>Ca(2+)</name>
        <dbReference type="ChEBI" id="CHEBI:29108"/>
        <label>2</label>
    </ligand>
</feature>
<dbReference type="InterPro" id="IPR021190">
    <property type="entry name" value="Pept_M10A"/>
</dbReference>
<evidence type="ECO:0000313" key="19">
    <source>
        <dbReference type="WBParaSite" id="ACRNAN_scaffold13991.g29126.t1"/>
    </source>
</evidence>
<dbReference type="GO" id="GO:0030574">
    <property type="term" value="P:collagen catabolic process"/>
    <property type="evidence" value="ECO:0007669"/>
    <property type="project" value="TreeGrafter"/>
</dbReference>
<dbReference type="InterPro" id="IPR001818">
    <property type="entry name" value="Pept_M10_metallopeptidase"/>
</dbReference>
<evidence type="ECO:0000256" key="6">
    <source>
        <dbReference type="ARBA" id="ARBA00022801"/>
    </source>
</evidence>
<feature type="binding site" evidence="14">
    <location>
        <position position="354"/>
    </location>
    <ligand>
        <name>Ca(2+)</name>
        <dbReference type="ChEBI" id="CHEBI:29108"/>
        <label>4</label>
    </ligand>
</feature>
<keyword evidence="3 13" id="KW-0479">Metal-binding</keyword>
<evidence type="ECO:0000256" key="3">
    <source>
        <dbReference type="ARBA" id="ARBA00022723"/>
    </source>
</evidence>
<keyword evidence="4" id="KW-0732">Signal</keyword>
<feature type="binding site" evidence="14">
    <location>
        <position position="211"/>
    </location>
    <ligand>
        <name>Ca(2+)</name>
        <dbReference type="ChEBI" id="CHEBI:29108"/>
        <label>4</label>
    </ligand>
</feature>
<evidence type="ECO:0000256" key="2">
    <source>
        <dbReference type="ARBA" id="ARBA00022670"/>
    </source>
</evidence>
<evidence type="ECO:0000256" key="1">
    <source>
        <dbReference type="ARBA" id="ARBA00010370"/>
    </source>
</evidence>
<dbReference type="SUPFAM" id="SSF50923">
    <property type="entry name" value="Hemopexin-like domain"/>
    <property type="match status" value="1"/>
</dbReference>
<dbReference type="PROSITE" id="PS51642">
    <property type="entry name" value="HEMOPEXIN_2"/>
    <property type="match status" value="4"/>
</dbReference>
<dbReference type="InterPro" id="IPR006026">
    <property type="entry name" value="Peptidase_Metallo"/>
</dbReference>
<dbReference type="InterPro" id="IPR018487">
    <property type="entry name" value="Hemopexin-like_repeat"/>
</dbReference>
<dbReference type="PANTHER" id="PTHR10201:SF309">
    <property type="entry name" value="PEPTIDASE METALLOPEPTIDASE DOMAIN-CONTAINING PROTEIN"/>
    <property type="match status" value="1"/>
</dbReference>
<keyword evidence="7 13" id="KW-0862">Zinc</keyword>
<evidence type="ECO:0000256" key="8">
    <source>
        <dbReference type="ARBA" id="ARBA00022837"/>
    </source>
</evidence>
<evidence type="ECO:0000256" key="15">
    <source>
        <dbReference type="PIRSR" id="PIRSR621190-4"/>
    </source>
</evidence>
<feature type="binding site" evidence="14">
    <location>
        <position position="101"/>
    </location>
    <ligand>
        <name>Zn(2+)</name>
        <dbReference type="ChEBI" id="CHEBI:29105"/>
        <label>1</label>
    </ligand>
</feature>
<accession>A0A914CSC2</accession>
<feature type="binding site" evidence="14">
    <location>
        <position position="130"/>
    </location>
    <ligand>
        <name>Ca(2+)</name>
        <dbReference type="ChEBI" id="CHEBI:29108"/>
        <label>1</label>
    </ligand>
</feature>
<feature type="binding site" evidence="14">
    <location>
        <position position="130"/>
    </location>
    <ligand>
        <name>Ca(2+)</name>
        <dbReference type="ChEBI" id="CHEBI:29108"/>
        <label>3</label>
    </ligand>
</feature>
<keyword evidence="9" id="KW-0482">Metalloprotease</keyword>
<evidence type="ECO:0000313" key="18">
    <source>
        <dbReference type="Proteomes" id="UP000887540"/>
    </source>
</evidence>
<keyword evidence="18" id="KW-1185">Reference proteome</keyword>
<protein>
    <submittedName>
        <fullName evidence="19">Peptidase metallopeptidase domain-containing protein</fullName>
    </submittedName>
</protein>
<feature type="domain" description="Peptidase metallopeptidase" evidence="17">
    <location>
        <begin position="36"/>
        <end position="195"/>
    </location>
</feature>
<keyword evidence="5" id="KW-0677">Repeat</keyword>
<dbReference type="SMART" id="SM00120">
    <property type="entry name" value="HX"/>
    <property type="match status" value="4"/>
</dbReference>
<name>A0A914CSC2_9BILA</name>
<dbReference type="Pfam" id="PF00045">
    <property type="entry name" value="Hemopexin"/>
    <property type="match status" value="4"/>
</dbReference>
<keyword evidence="8 14" id="KW-0106">Calcium</keyword>
<keyword evidence="6" id="KW-0378">Hydrolase</keyword>
<dbReference type="SMART" id="SM00235">
    <property type="entry name" value="ZnMc"/>
    <property type="match status" value="1"/>
</dbReference>
<dbReference type="Gene3D" id="3.40.390.10">
    <property type="entry name" value="Collagenase (Catalytic Domain)"/>
    <property type="match status" value="1"/>
</dbReference>
<evidence type="ECO:0000256" key="13">
    <source>
        <dbReference type="PIRSR" id="PIRSR001191-2"/>
    </source>
</evidence>
<feature type="binding site" evidence="14">
    <location>
        <position position="257"/>
    </location>
    <ligand>
        <name>Ca(2+)</name>
        <dbReference type="ChEBI" id="CHEBI:29108"/>
        <label>4</label>
    </ligand>
</feature>
<reference evidence="19" key="1">
    <citation type="submission" date="2022-11" db="UniProtKB">
        <authorList>
            <consortium name="WormBaseParasite"/>
        </authorList>
    </citation>
    <scope>IDENTIFICATION</scope>
</reference>
<evidence type="ECO:0000256" key="10">
    <source>
        <dbReference type="ARBA" id="ARBA00023145"/>
    </source>
</evidence>
<feature type="modified residue" description="Phosphotyrosine; by PKDCC" evidence="15">
    <location>
        <position position="288"/>
    </location>
</feature>
<dbReference type="PIRSF" id="PIRSF001191">
    <property type="entry name" value="Peptidase_M10A_matrix"/>
    <property type="match status" value="1"/>
</dbReference>